<dbReference type="GeneID" id="14496409"/>
<evidence type="ECO:0000256" key="2">
    <source>
        <dbReference type="ARBA" id="ARBA00012682"/>
    </source>
</evidence>
<evidence type="ECO:0000256" key="1">
    <source>
        <dbReference type="ARBA" id="ARBA00008714"/>
    </source>
</evidence>
<comment type="function">
    <text evidence="8">Destroys radicals which are normally produced within the cells and which are toxic to biological systems.</text>
</comment>
<evidence type="ECO:0000256" key="8">
    <source>
        <dbReference type="RuleBase" id="RU000414"/>
    </source>
</evidence>
<dbReference type="KEGG" id="tbl:TBLA_0E02800"/>
<dbReference type="PIRSF" id="PIRSF000349">
    <property type="entry name" value="SODismutase"/>
    <property type="match status" value="1"/>
</dbReference>
<dbReference type="Pfam" id="PF02777">
    <property type="entry name" value="Sod_Fe_C"/>
    <property type="match status" value="1"/>
</dbReference>
<dbReference type="InterPro" id="IPR019832">
    <property type="entry name" value="Mn/Fe_SOD_C"/>
</dbReference>
<comment type="similarity">
    <text evidence="1 8">Belongs to the iron/manganese superoxide dismutase family.</text>
</comment>
<dbReference type="Gene3D" id="3.55.40.20">
    <property type="entry name" value="Iron/manganese superoxide dismutase, C-terminal domain"/>
    <property type="match status" value="1"/>
</dbReference>
<evidence type="ECO:0000256" key="4">
    <source>
        <dbReference type="ARBA" id="ARBA00022862"/>
    </source>
</evidence>
<dbReference type="InterPro" id="IPR001189">
    <property type="entry name" value="Mn/Fe_SOD"/>
</dbReference>
<dbReference type="GO" id="GO:0030145">
    <property type="term" value="F:manganese ion binding"/>
    <property type="evidence" value="ECO:0007669"/>
    <property type="project" value="EnsemblFungi"/>
</dbReference>
<gene>
    <name evidence="11" type="primary">TBLA0E02800</name>
    <name evidence="11" type="ORF">TBLA_0E02800</name>
</gene>
<keyword evidence="4" id="KW-0049">Antioxidant</keyword>
<dbReference type="GO" id="GO:0004784">
    <property type="term" value="F:superoxide dismutase activity"/>
    <property type="evidence" value="ECO:0007669"/>
    <property type="project" value="UniProtKB-EC"/>
</dbReference>
<evidence type="ECO:0000313" key="12">
    <source>
        <dbReference type="Proteomes" id="UP000002866"/>
    </source>
</evidence>
<feature type="binding site" evidence="7">
    <location>
        <position position="115"/>
    </location>
    <ligand>
        <name>Mn(2+)</name>
        <dbReference type="ChEBI" id="CHEBI:29035"/>
    </ligand>
</feature>
<dbReference type="Proteomes" id="UP000002866">
    <property type="component" value="Chromosome 5"/>
</dbReference>
<keyword evidence="3 7" id="KW-0479">Metal-binding</keyword>
<keyword evidence="12" id="KW-1185">Reference proteome</keyword>
<evidence type="ECO:0000256" key="6">
    <source>
        <dbReference type="ARBA" id="ARBA00049204"/>
    </source>
</evidence>
<reference evidence="11 12" key="1">
    <citation type="journal article" date="2011" name="Proc. Natl. Acad. Sci. U.S.A.">
        <title>Evolutionary erosion of yeast sex chromosomes by mating-type switching accidents.</title>
        <authorList>
            <person name="Gordon J.L."/>
            <person name="Armisen D."/>
            <person name="Proux-Wera E."/>
            <person name="Oheigeartaigh S.S."/>
            <person name="Byrne K.P."/>
            <person name="Wolfe K.H."/>
        </authorList>
    </citation>
    <scope>NUCLEOTIDE SEQUENCE [LARGE SCALE GENOMIC DNA]</scope>
    <source>
        <strain evidence="12">ATCC 34711 / CBS 6284 / DSM 70876 / NBRC 10599 / NRRL Y-10934 / UCD 77-7</strain>
    </source>
</reference>
<name>I2H4N4_HENB6</name>
<sequence length="240" mass="26692">MLSRSAIALRFTRPAVRALSTTATPSVSLPDLAWDFSALEPYISGQINELHYTKHHQTYVSGFNTANAQRQELLEELNRATGGGDPNAPTPQHIAQKLVGLERNIRFHGGGFTNHCHFWNSLTPASLGGGSLDLNSDLGRQVVAQFGSQEALQKRVNELLAWIQGSGWVFVTKDVSAGKPRIGLVTTQNQDTVAPGTTILLAIDAWEHAYYLQYQNRKAEYFSAIWHVINWSHAQKQWEK</sequence>
<keyword evidence="5 8" id="KW-0560">Oxidoreductase</keyword>
<evidence type="ECO:0000313" key="11">
    <source>
        <dbReference type="EMBL" id="CCH61336.1"/>
    </source>
</evidence>
<evidence type="ECO:0000256" key="7">
    <source>
        <dbReference type="PIRSR" id="PIRSR000349-1"/>
    </source>
</evidence>
<dbReference type="HOGENOM" id="CLU_031625_2_1_1"/>
<dbReference type="SUPFAM" id="SSF46609">
    <property type="entry name" value="Fe,Mn superoxide dismutase (SOD), N-terminal domain"/>
    <property type="match status" value="1"/>
</dbReference>
<dbReference type="InterPro" id="IPR019833">
    <property type="entry name" value="Mn/Fe_SOD_BS"/>
</dbReference>
<dbReference type="PRINTS" id="PR01703">
    <property type="entry name" value="MNSODISMTASE"/>
</dbReference>
<feature type="binding site" evidence="7">
    <location>
        <position position="51"/>
    </location>
    <ligand>
        <name>Mn(2+)</name>
        <dbReference type="ChEBI" id="CHEBI:29035"/>
    </ligand>
</feature>
<feature type="binding site" evidence="7">
    <location>
        <position position="204"/>
    </location>
    <ligand>
        <name>Mn(2+)</name>
        <dbReference type="ChEBI" id="CHEBI:29035"/>
    </ligand>
</feature>
<dbReference type="InParanoid" id="I2H4N4"/>
<dbReference type="OMA" id="DSLINWD"/>
<dbReference type="PROSITE" id="PS00088">
    <property type="entry name" value="SOD_MN"/>
    <property type="match status" value="1"/>
</dbReference>
<dbReference type="PANTHER" id="PTHR11404">
    <property type="entry name" value="SUPEROXIDE DISMUTASE 2"/>
    <property type="match status" value="1"/>
</dbReference>
<feature type="domain" description="Manganese/iron superoxide dismutase N-terminal" evidence="9">
    <location>
        <begin position="28"/>
        <end position="122"/>
    </location>
</feature>
<comment type="catalytic activity">
    <reaction evidence="6 8">
        <text>2 superoxide + 2 H(+) = H2O2 + O2</text>
        <dbReference type="Rhea" id="RHEA:20696"/>
        <dbReference type="ChEBI" id="CHEBI:15378"/>
        <dbReference type="ChEBI" id="CHEBI:15379"/>
        <dbReference type="ChEBI" id="CHEBI:16240"/>
        <dbReference type="ChEBI" id="CHEBI:18421"/>
        <dbReference type="EC" id="1.15.1.1"/>
    </reaction>
</comment>
<accession>I2H4N4</accession>
<dbReference type="SUPFAM" id="SSF54719">
    <property type="entry name" value="Fe,Mn superoxide dismutase (SOD), C-terminal domain"/>
    <property type="match status" value="1"/>
</dbReference>
<dbReference type="InterPro" id="IPR036324">
    <property type="entry name" value="Mn/Fe_SOD_N_sf"/>
</dbReference>
<dbReference type="InterPro" id="IPR036314">
    <property type="entry name" value="SOD_C_sf"/>
</dbReference>
<dbReference type="Gene3D" id="1.10.287.990">
    <property type="entry name" value="Fe,Mn superoxide dismutase (SOD) domain"/>
    <property type="match status" value="1"/>
</dbReference>
<dbReference type="InterPro" id="IPR019831">
    <property type="entry name" value="Mn/Fe_SOD_N"/>
</dbReference>
<dbReference type="PANTHER" id="PTHR11404:SF6">
    <property type="entry name" value="SUPEROXIDE DISMUTASE [MN], MITOCHONDRIAL"/>
    <property type="match status" value="1"/>
</dbReference>
<feature type="domain" description="Manganese/iron superoxide dismutase C-terminal" evidence="10">
    <location>
        <begin position="137"/>
        <end position="236"/>
    </location>
</feature>
<dbReference type="eggNOG" id="KOG0876">
    <property type="taxonomic scope" value="Eukaryota"/>
</dbReference>
<feature type="binding site" evidence="7">
    <location>
        <position position="208"/>
    </location>
    <ligand>
        <name>Mn(2+)</name>
        <dbReference type="ChEBI" id="CHEBI:29035"/>
    </ligand>
</feature>
<evidence type="ECO:0000259" key="9">
    <source>
        <dbReference type="Pfam" id="PF00081"/>
    </source>
</evidence>
<dbReference type="EMBL" id="HE806320">
    <property type="protein sequence ID" value="CCH61336.1"/>
    <property type="molecule type" value="Genomic_DNA"/>
</dbReference>
<organism evidence="11 12">
    <name type="scientific">Henningerozyma blattae (strain ATCC 34711 / CBS 6284 / DSM 70876 / NBRC 10599 / NRRL Y-10934 / UCD 77-7)</name>
    <name type="common">Yeast</name>
    <name type="synonym">Tetrapisispora blattae</name>
    <dbReference type="NCBI Taxonomy" id="1071380"/>
    <lineage>
        <taxon>Eukaryota</taxon>
        <taxon>Fungi</taxon>
        <taxon>Dikarya</taxon>
        <taxon>Ascomycota</taxon>
        <taxon>Saccharomycotina</taxon>
        <taxon>Saccharomycetes</taxon>
        <taxon>Saccharomycetales</taxon>
        <taxon>Saccharomycetaceae</taxon>
        <taxon>Henningerozyma</taxon>
    </lineage>
</organism>
<evidence type="ECO:0000256" key="5">
    <source>
        <dbReference type="ARBA" id="ARBA00023002"/>
    </source>
</evidence>
<dbReference type="InterPro" id="IPR050265">
    <property type="entry name" value="Fe/Mn_Superoxide_Dismutase"/>
</dbReference>
<dbReference type="AlphaFoldDB" id="I2H4N4"/>
<proteinExistence type="inferred from homology"/>
<protein>
    <recommendedName>
        <fullName evidence="2 8">Superoxide dismutase</fullName>
        <ecNumber evidence="2 8">1.15.1.1</ecNumber>
    </recommendedName>
</protein>
<evidence type="ECO:0000256" key="3">
    <source>
        <dbReference type="ARBA" id="ARBA00022723"/>
    </source>
</evidence>
<dbReference type="GO" id="GO:0005759">
    <property type="term" value="C:mitochondrial matrix"/>
    <property type="evidence" value="ECO:0007669"/>
    <property type="project" value="EnsemblFungi"/>
</dbReference>
<dbReference type="Pfam" id="PF00081">
    <property type="entry name" value="Sod_Fe_N"/>
    <property type="match status" value="1"/>
</dbReference>
<evidence type="ECO:0000259" key="10">
    <source>
        <dbReference type="Pfam" id="PF02777"/>
    </source>
</evidence>
<dbReference type="RefSeq" id="XP_004180855.1">
    <property type="nucleotide sequence ID" value="XM_004180807.1"/>
</dbReference>
<dbReference type="OrthoDB" id="239262at2759"/>
<dbReference type="STRING" id="1071380.I2H4N4"/>
<dbReference type="FunCoup" id="I2H4N4">
    <property type="interactions" value="665"/>
</dbReference>
<dbReference type="EC" id="1.15.1.1" evidence="2 8"/>